<feature type="domain" description="DUF4113" evidence="1">
    <location>
        <begin position="12"/>
        <end position="56"/>
    </location>
</feature>
<accession>A0A6N7LR34</accession>
<dbReference type="Proteomes" id="UP000469421">
    <property type="component" value="Unassembled WGS sequence"/>
</dbReference>
<reference evidence="2 3" key="1">
    <citation type="submission" date="2019-10" db="EMBL/GenBank/DDBJ databases">
        <title>Alcanivorax sp.PA15-N-34 draft genome sequence.</title>
        <authorList>
            <person name="Liao X."/>
            <person name="Shao Z."/>
        </authorList>
    </citation>
    <scope>NUCLEOTIDE SEQUENCE [LARGE SCALE GENOMIC DNA]</scope>
    <source>
        <strain evidence="2 3">PA15-N-34</strain>
    </source>
</reference>
<sequence length="56" mass="6378">MLHPSQTEKAVRLITVIDSINRAQGKGSVFLASQEISAPWYMRQQFRSPESTTQWA</sequence>
<evidence type="ECO:0000259" key="1">
    <source>
        <dbReference type="Pfam" id="PF13438"/>
    </source>
</evidence>
<name>A0A6N7LR34_9GAMM</name>
<protein>
    <submittedName>
        <fullName evidence="2">DUF4113 domain-containing protein</fullName>
    </submittedName>
</protein>
<keyword evidence="3" id="KW-1185">Reference proteome</keyword>
<dbReference type="Pfam" id="PF13438">
    <property type="entry name" value="DUF4113"/>
    <property type="match status" value="1"/>
</dbReference>
<evidence type="ECO:0000313" key="3">
    <source>
        <dbReference type="Proteomes" id="UP000469421"/>
    </source>
</evidence>
<comment type="caution">
    <text evidence="2">The sequence shown here is derived from an EMBL/GenBank/DDBJ whole genome shotgun (WGS) entry which is preliminary data.</text>
</comment>
<dbReference type="InterPro" id="IPR025188">
    <property type="entry name" value="DUF4113"/>
</dbReference>
<dbReference type="EMBL" id="WIRE01000001">
    <property type="protein sequence ID" value="MQX52817.1"/>
    <property type="molecule type" value="Genomic_DNA"/>
</dbReference>
<proteinExistence type="predicted"/>
<gene>
    <name evidence="2" type="ORF">GFN93_06115</name>
</gene>
<dbReference type="AlphaFoldDB" id="A0A6N7LR34"/>
<evidence type="ECO:0000313" key="2">
    <source>
        <dbReference type="EMBL" id="MQX52817.1"/>
    </source>
</evidence>
<organism evidence="2 3">
    <name type="scientific">Alcanivorax sediminis</name>
    <dbReference type="NCBI Taxonomy" id="2663008"/>
    <lineage>
        <taxon>Bacteria</taxon>
        <taxon>Pseudomonadati</taxon>
        <taxon>Pseudomonadota</taxon>
        <taxon>Gammaproteobacteria</taxon>
        <taxon>Oceanospirillales</taxon>
        <taxon>Alcanivoracaceae</taxon>
        <taxon>Alcanivorax</taxon>
    </lineage>
</organism>